<evidence type="ECO:0000313" key="8">
    <source>
        <dbReference type="EMBL" id="WGL15420.1"/>
    </source>
</evidence>
<evidence type="ECO:0000256" key="6">
    <source>
        <dbReference type="SAM" id="Phobius"/>
    </source>
</evidence>
<dbReference type="Pfam" id="PF00482">
    <property type="entry name" value="T2SSF"/>
    <property type="match status" value="1"/>
</dbReference>
<feature type="transmembrane region" description="Helical" evidence="6">
    <location>
        <begin position="81"/>
        <end position="100"/>
    </location>
</feature>
<evidence type="ECO:0000256" key="4">
    <source>
        <dbReference type="ARBA" id="ARBA00022989"/>
    </source>
</evidence>
<dbReference type="InterPro" id="IPR018076">
    <property type="entry name" value="T2SS_GspF_dom"/>
</dbReference>
<reference evidence="8 9" key="1">
    <citation type="submission" date="2023-02" db="EMBL/GenBank/DDBJ databases">
        <title>Description and genomic characterization of Microbulbifer bruguierae sp. nov., isolated from the sediment of mangrove plant Bruguiera sexangula.</title>
        <authorList>
            <person name="Long M."/>
        </authorList>
    </citation>
    <scope>NUCLEOTIDE SEQUENCE [LARGE SCALE GENOMIC DNA]</scope>
    <source>
        <strain evidence="8 9">H12</strain>
    </source>
</reference>
<comment type="subcellular location">
    <subcellularLocation>
        <location evidence="1">Cell membrane</location>
        <topology evidence="1">Multi-pass membrane protein</topology>
    </subcellularLocation>
</comment>
<evidence type="ECO:0000256" key="1">
    <source>
        <dbReference type="ARBA" id="ARBA00004651"/>
    </source>
</evidence>
<protein>
    <submittedName>
        <fullName evidence="8">Type II secretion system F family protein</fullName>
    </submittedName>
</protein>
<dbReference type="PANTHER" id="PTHR35007">
    <property type="entry name" value="INTEGRAL MEMBRANE PROTEIN-RELATED"/>
    <property type="match status" value="1"/>
</dbReference>
<organism evidence="8 9">
    <name type="scientific">Microbulbifer bruguierae</name>
    <dbReference type="NCBI Taxonomy" id="3029061"/>
    <lineage>
        <taxon>Bacteria</taxon>
        <taxon>Pseudomonadati</taxon>
        <taxon>Pseudomonadota</taxon>
        <taxon>Gammaproteobacteria</taxon>
        <taxon>Cellvibrionales</taxon>
        <taxon>Microbulbiferaceae</taxon>
        <taxon>Microbulbifer</taxon>
    </lineage>
</organism>
<dbReference type="Gene3D" id="1.20.81.30">
    <property type="entry name" value="Type II secretion system (T2SS), domain F"/>
    <property type="match status" value="1"/>
</dbReference>
<keyword evidence="4 6" id="KW-1133">Transmembrane helix</keyword>
<dbReference type="PANTHER" id="PTHR35007:SF1">
    <property type="entry name" value="PILUS ASSEMBLY PROTEIN"/>
    <property type="match status" value="1"/>
</dbReference>
<evidence type="ECO:0000313" key="9">
    <source>
        <dbReference type="Proteomes" id="UP001236500"/>
    </source>
</evidence>
<feature type="transmembrane region" description="Helical" evidence="6">
    <location>
        <begin position="255"/>
        <end position="275"/>
    </location>
</feature>
<proteinExistence type="predicted"/>
<keyword evidence="3 6" id="KW-0812">Transmembrane</keyword>
<gene>
    <name evidence="8" type="ORF">PVT68_11640</name>
</gene>
<keyword evidence="2" id="KW-1003">Cell membrane</keyword>
<accession>A0ABY8N936</accession>
<evidence type="ECO:0000256" key="3">
    <source>
        <dbReference type="ARBA" id="ARBA00022692"/>
    </source>
</evidence>
<dbReference type="InterPro" id="IPR042094">
    <property type="entry name" value="T2SS_GspF_sf"/>
</dbReference>
<sequence>MNPLILISILCVAALATFCYALFGSAKTAVEQYNNDIKHTASNSLAEMFIFIDDKKLKWISFGAFTSIVLISFLLSESVLISLGFGSAVYFLPGIAVSILRRLRYQKFSKDLPDALLSMSNMMRSGLNLSGALGLVVKETGGPLSQEFGMLLNELTMGRNFDEALDEIYRRVPIPDLELVVAGMKISREVGGSLADVLERLADTIRKRLEMEGKIKSLTAMGVLQGWVMTLLPIIVGVGIYAIEPETMSLLFTDWRGWIACSAVVILEFAGYKFIKKIVTIDV</sequence>
<feature type="domain" description="Type II secretion system protein GspF" evidence="7">
    <location>
        <begin position="116"/>
        <end position="238"/>
    </location>
</feature>
<keyword evidence="5 6" id="KW-0472">Membrane</keyword>
<feature type="transmembrane region" description="Helical" evidence="6">
    <location>
        <begin position="57"/>
        <end position="75"/>
    </location>
</feature>
<evidence type="ECO:0000256" key="2">
    <source>
        <dbReference type="ARBA" id="ARBA00022475"/>
    </source>
</evidence>
<feature type="transmembrane region" description="Helical" evidence="6">
    <location>
        <begin position="6"/>
        <end position="23"/>
    </location>
</feature>
<dbReference type="Proteomes" id="UP001236500">
    <property type="component" value="Chromosome"/>
</dbReference>
<keyword evidence="9" id="KW-1185">Reference proteome</keyword>
<name>A0ABY8N936_9GAMM</name>
<evidence type="ECO:0000259" key="7">
    <source>
        <dbReference type="Pfam" id="PF00482"/>
    </source>
</evidence>
<feature type="transmembrane region" description="Helical" evidence="6">
    <location>
        <begin position="218"/>
        <end position="243"/>
    </location>
</feature>
<dbReference type="RefSeq" id="WP_280318226.1">
    <property type="nucleotide sequence ID" value="NZ_CP118605.1"/>
</dbReference>
<dbReference type="EMBL" id="CP118605">
    <property type="protein sequence ID" value="WGL15420.1"/>
    <property type="molecule type" value="Genomic_DNA"/>
</dbReference>
<evidence type="ECO:0000256" key="5">
    <source>
        <dbReference type="ARBA" id="ARBA00023136"/>
    </source>
</evidence>